<dbReference type="EMBL" id="CP000699">
    <property type="protein sequence ID" value="ABQ69791.1"/>
    <property type="molecule type" value="Genomic_DNA"/>
</dbReference>
<proteinExistence type="predicted"/>
<dbReference type="AlphaFoldDB" id="A0A9J9HDI1"/>
<organism evidence="2 3">
    <name type="scientific">Rhizorhabdus wittichii (strain DSM 6014 / CCUG 31198 / JCM 15750 / NBRC 105917 / EY 4224 / RW1)</name>
    <name type="common">Sphingomonas wittichii</name>
    <dbReference type="NCBI Taxonomy" id="392499"/>
    <lineage>
        <taxon>Bacteria</taxon>
        <taxon>Pseudomonadati</taxon>
        <taxon>Pseudomonadota</taxon>
        <taxon>Alphaproteobacteria</taxon>
        <taxon>Sphingomonadales</taxon>
        <taxon>Sphingomonadaceae</taxon>
        <taxon>Rhizorhabdus</taxon>
    </lineage>
</organism>
<feature type="chain" id="PRO_5039920534" description="PepSY domain-containing protein" evidence="1">
    <location>
        <begin position="25"/>
        <end position="102"/>
    </location>
</feature>
<reference evidence="2 3" key="1">
    <citation type="journal article" date="2010" name="J. Bacteriol.">
        <title>Genome sequence of the dioxin-mineralizing bacterium Sphingomonas wittichii RW1.</title>
        <authorList>
            <person name="Miller T.R."/>
            <person name="Delcher A.L."/>
            <person name="Salzberg S.L."/>
            <person name="Saunders E."/>
            <person name="Detter J.C."/>
            <person name="Halden R.U."/>
        </authorList>
    </citation>
    <scope>NUCLEOTIDE SEQUENCE [LARGE SCALE GENOMIC DNA]</scope>
    <source>
        <strain evidence="3">DSM 6014 / CCUG 31198 / JCM 15750 / NBRC 105917 / EY 4224 / RW1</strain>
    </source>
</reference>
<evidence type="ECO:0000256" key="1">
    <source>
        <dbReference type="SAM" id="SignalP"/>
    </source>
</evidence>
<accession>A0A9J9HDI1</accession>
<feature type="signal peptide" evidence="1">
    <location>
        <begin position="1"/>
        <end position="24"/>
    </location>
</feature>
<dbReference type="KEGG" id="swi:Swit_3445"/>
<dbReference type="Proteomes" id="UP000001989">
    <property type="component" value="Chromosome"/>
</dbReference>
<gene>
    <name evidence="2" type="ordered locus">Swit_3445</name>
</gene>
<protein>
    <recommendedName>
        <fullName evidence="4">PepSY domain-containing protein</fullName>
    </recommendedName>
</protein>
<sequence>MSMRKPLAALSLALLVVAASPATADRNRVPEQDALRAGVRSGQYLPYQEMRARAQGRVDGQMIGSEFDPGTGRYRFKFQRGGSVIWMDMDGRTGRELGRVGQ</sequence>
<keyword evidence="1" id="KW-0732">Signal</keyword>
<evidence type="ECO:0000313" key="3">
    <source>
        <dbReference type="Proteomes" id="UP000001989"/>
    </source>
</evidence>
<evidence type="ECO:0000313" key="2">
    <source>
        <dbReference type="EMBL" id="ABQ69791.1"/>
    </source>
</evidence>
<evidence type="ECO:0008006" key="4">
    <source>
        <dbReference type="Google" id="ProtNLM"/>
    </source>
</evidence>
<keyword evidence="3" id="KW-1185">Reference proteome</keyword>
<name>A0A9J9HDI1_RHIWR</name>